<dbReference type="GO" id="GO:0008610">
    <property type="term" value="P:lipid biosynthetic process"/>
    <property type="evidence" value="ECO:0007669"/>
    <property type="project" value="InterPro"/>
</dbReference>
<dbReference type="GO" id="GO:0005886">
    <property type="term" value="C:plasma membrane"/>
    <property type="evidence" value="ECO:0007669"/>
    <property type="project" value="TreeGrafter"/>
</dbReference>
<accession>A0A0F9MX01</accession>
<evidence type="ECO:0000256" key="1">
    <source>
        <dbReference type="ARBA" id="ARBA00022603"/>
    </source>
</evidence>
<gene>
    <name evidence="3" type="ORF">LCGC14_1332320</name>
</gene>
<dbReference type="InterPro" id="IPR029063">
    <property type="entry name" value="SAM-dependent_MTases_sf"/>
</dbReference>
<dbReference type="PANTHER" id="PTHR40048:SF1">
    <property type="entry name" value="RHAMNOSYL O-METHYLTRANSFERASE"/>
    <property type="match status" value="1"/>
</dbReference>
<protein>
    <recommendedName>
        <fullName evidence="4">Rhamnosyl O-methyltransferase</fullName>
    </recommendedName>
</protein>
<dbReference type="Gene3D" id="3.40.50.150">
    <property type="entry name" value="Vaccinia Virus protein VP39"/>
    <property type="match status" value="1"/>
</dbReference>
<dbReference type="GO" id="GO:0008168">
    <property type="term" value="F:methyltransferase activity"/>
    <property type="evidence" value="ECO:0007669"/>
    <property type="project" value="UniProtKB-KW"/>
</dbReference>
<dbReference type="SUPFAM" id="SSF53335">
    <property type="entry name" value="S-adenosyl-L-methionine-dependent methyltransferases"/>
    <property type="match status" value="1"/>
</dbReference>
<keyword evidence="1" id="KW-0489">Methyltransferase</keyword>
<reference evidence="3" key="1">
    <citation type="journal article" date="2015" name="Nature">
        <title>Complex archaea that bridge the gap between prokaryotes and eukaryotes.</title>
        <authorList>
            <person name="Spang A."/>
            <person name="Saw J.H."/>
            <person name="Jorgensen S.L."/>
            <person name="Zaremba-Niedzwiedzka K."/>
            <person name="Martijn J."/>
            <person name="Lind A.E."/>
            <person name="van Eijk R."/>
            <person name="Schleper C."/>
            <person name="Guy L."/>
            <person name="Ettema T.J."/>
        </authorList>
    </citation>
    <scope>NUCLEOTIDE SEQUENCE</scope>
</reference>
<comment type="caution">
    <text evidence="3">The sequence shown here is derived from an EMBL/GenBank/DDBJ whole genome shotgun (WGS) entry which is preliminary data.</text>
</comment>
<evidence type="ECO:0008006" key="4">
    <source>
        <dbReference type="Google" id="ProtNLM"/>
    </source>
</evidence>
<dbReference type="Pfam" id="PF04989">
    <property type="entry name" value="RMNT_CmcI"/>
    <property type="match status" value="1"/>
</dbReference>
<evidence type="ECO:0000256" key="2">
    <source>
        <dbReference type="ARBA" id="ARBA00022679"/>
    </source>
</evidence>
<organism evidence="3">
    <name type="scientific">marine sediment metagenome</name>
    <dbReference type="NCBI Taxonomy" id="412755"/>
    <lineage>
        <taxon>unclassified sequences</taxon>
        <taxon>metagenomes</taxon>
        <taxon>ecological metagenomes</taxon>
    </lineage>
</organism>
<name>A0A0F9MX01_9ZZZZ</name>
<dbReference type="GO" id="GO:0071770">
    <property type="term" value="P:DIM/DIP cell wall layer assembly"/>
    <property type="evidence" value="ECO:0007669"/>
    <property type="project" value="TreeGrafter"/>
</dbReference>
<dbReference type="InterPro" id="IPR007072">
    <property type="entry name" value="RNMT_CmcI"/>
</dbReference>
<evidence type="ECO:0000313" key="3">
    <source>
        <dbReference type="EMBL" id="KKM81190.1"/>
    </source>
</evidence>
<proteinExistence type="predicted"/>
<keyword evidence="2" id="KW-0808">Transferase</keyword>
<dbReference type="AlphaFoldDB" id="A0A0F9MX01"/>
<sequence length="214" mass="24799">MLESVKSVDEFHIEYEQKRVWEDTNWLGIPCWKLPFDAWILQEIIVNTKPDFLIETGTGHGGSALFYASIMELVGHGKVITIDVEDKVKFKHDFASTIWNKRVRRLLGKSIDRSVYGAITKTVVGSTVMVVLDSWHSKYYVTEELGIYSHLVTKDNYLIVEDTHINNPVPWKWGDGPMEAVDDFLKKNDNFKPEKWCEKFGLTFNPKGFLRRVK</sequence>
<dbReference type="PANTHER" id="PTHR40048">
    <property type="entry name" value="RHAMNOSYL O-METHYLTRANSFERASE"/>
    <property type="match status" value="1"/>
</dbReference>
<dbReference type="EMBL" id="LAZR01008062">
    <property type="protein sequence ID" value="KKM81190.1"/>
    <property type="molecule type" value="Genomic_DNA"/>
</dbReference>
<dbReference type="GO" id="GO:0032259">
    <property type="term" value="P:methylation"/>
    <property type="evidence" value="ECO:0007669"/>
    <property type="project" value="UniProtKB-KW"/>
</dbReference>